<keyword evidence="1" id="KW-0472">Membrane</keyword>
<dbReference type="EMBL" id="JNVD01000038">
    <property type="protein sequence ID" value="KOC18987.1"/>
    <property type="molecule type" value="Genomic_DNA"/>
</dbReference>
<keyword evidence="1" id="KW-1133">Transmembrane helix</keyword>
<evidence type="ECO:0000313" key="2">
    <source>
        <dbReference type="EMBL" id="KOC18987.1"/>
    </source>
</evidence>
<comment type="caution">
    <text evidence="2">The sequence shown here is derived from an EMBL/GenBank/DDBJ whole genome shotgun (WGS) entry which is preliminary data.</text>
</comment>
<protein>
    <submittedName>
        <fullName evidence="2">Uncharacterized protein</fullName>
    </submittedName>
</protein>
<feature type="transmembrane region" description="Helical" evidence="1">
    <location>
        <begin position="71"/>
        <end position="91"/>
    </location>
</feature>
<accession>A0A0L7MAQ1</accession>
<organism evidence="2 3">
    <name type="scientific">Comamonas testosteroni</name>
    <name type="common">Pseudomonas testosteroni</name>
    <dbReference type="NCBI Taxonomy" id="285"/>
    <lineage>
        <taxon>Bacteria</taxon>
        <taxon>Pseudomonadati</taxon>
        <taxon>Pseudomonadota</taxon>
        <taxon>Betaproteobacteria</taxon>
        <taxon>Burkholderiales</taxon>
        <taxon>Comamonadaceae</taxon>
        <taxon>Comamonas</taxon>
    </lineage>
</organism>
<name>A0A0L7MAQ1_COMTE</name>
<evidence type="ECO:0000313" key="3">
    <source>
        <dbReference type="Proteomes" id="UP000037442"/>
    </source>
</evidence>
<dbReference type="Proteomes" id="UP000037442">
    <property type="component" value="Unassembled WGS sequence"/>
</dbReference>
<sequence length="119" mass="13231">MDCGHFEPVISSATRAAGSMQSIASEAAFMPLFQSSRLIFRRLQCSSVQVVPKLTPKPGPLALPLLLPMQVSLLVVRLGPFTLGTFFMVYVPVYSTMFLDVPDTVLFRFWVVVPFVVMF</sequence>
<proteinExistence type="predicted"/>
<keyword evidence="1" id="KW-0812">Transmembrane</keyword>
<gene>
    <name evidence="2" type="ORF">GL58_00075</name>
</gene>
<dbReference type="AlphaFoldDB" id="A0A0L7MAQ1"/>
<reference evidence="3" key="1">
    <citation type="submission" date="2014-06" db="EMBL/GenBank/DDBJ databases">
        <title>Draft genome sequence of C. testosteroni WDL7.</title>
        <authorList>
            <person name="Wu Y."/>
            <person name="Seshan H."/>
            <person name="Arumugam K."/>
        </authorList>
    </citation>
    <scope>NUCLEOTIDE SEQUENCE [LARGE SCALE GENOMIC DNA]</scope>
    <source>
        <strain evidence="3">WDL7</strain>
    </source>
</reference>
<evidence type="ECO:0000256" key="1">
    <source>
        <dbReference type="SAM" id="Phobius"/>
    </source>
</evidence>